<dbReference type="STRING" id="405671.SAMN05421827_101478"/>
<organism evidence="3 4">
    <name type="scientific">Pedobacter terrae</name>
    <dbReference type="NCBI Taxonomy" id="405671"/>
    <lineage>
        <taxon>Bacteria</taxon>
        <taxon>Pseudomonadati</taxon>
        <taxon>Bacteroidota</taxon>
        <taxon>Sphingobacteriia</taxon>
        <taxon>Sphingobacteriales</taxon>
        <taxon>Sphingobacteriaceae</taxon>
        <taxon>Pedobacter</taxon>
    </lineage>
</organism>
<comment type="similarity">
    <text evidence="1">Belongs to the glycosyl hydrolase 16 family.</text>
</comment>
<accession>A0A1G7NSH0</accession>
<dbReference type="InterPro" id="IPR050546">
    <property type="entry name" value="Glycosyl_Hydrlase_16"/>
</dbReference>
<reference evidence="4" key="1">
    <citation type="submission" date="2016-10" db="EMBL/GenBank/DDBJ databases">
        <authorList>
            <person name="Varghese N."/>
            <person name="Submissions S."/>
        </authorList>
    </citation>
    <scope>NUCLEOTIDE SEQUENCE [LARGE SCALE GENOMIC DNA]</scope>
    <source>
        <strain evidence="4">DSM 17933</strain>
    </source>
</reference>
<evidence type="ECO:0000256" key="1">
    <source>
        <dbReference type="ARBA" id="ARBA00006865"/>
    </source>
</evidence>
<dbReference type="Proteomes" id="UP000199643">
    <property type="component" value="Unassembled WGS sequence"/>
</dbReference>
<keyword evidence="3" id="KW-0378">Hydrolase</keyword>
<dbReference type="PROSITE" id="PS51762">
    <property type="entry name" value="GH16_2"/>
    <property type="match status" value="1"/>
</dbReference>
<dbReference type="PANTHER" id="PTHR10963:SF55">
    <property type="entry name" value="GLYCOSIDE HYDROLASE FAMILY 16 PROTEIN"/>
    <property type="match status" value="1"/>
</dbReference>
<dbReference type="PANTHER" id="PTHR10963">
    <property type="entry name" value="GLYCOSYL HYDROLASE-RELATED"/>
    <property type="match status" value="1"/>
</dbReference>
<evidence type="ECO:0000313" key="4">
    <source>
        <dbReference type="Proteomes" id="UP000199643"/>
    </source>
</evidence>
<evidence type="ECO:0000259" key="2">
    <source>
        <dbReference type="PROSITE" id="PS51762"/>
    </source>
</evidence>
<dbReference type="SUPFAM" id="SSF49899">
    <property type="entry name" value="Concanavalin A-like lectins/glucanases"/>
    <property type="match status" value="1"/>
</dbReference>
<dbReference type="GO" id="GO:0005975">
    <property type="term" value="P:carbohydrate metabolic process"/>
    <property type="evidence" value="ECO:0007669"/>
    <property type="project" value="InterPro"/>
</dbReference>
<evidence type="ECO:0000313" key="3">
    <source>
        <dbReference type="EMBL" id="SDF76877.1"/>
    </source>
</evidence>
<dbReference type="Gene3D" id="2.60.120.200">
    <property type="match status" value="1"/>
</dbReference>
<dbReference type="Pfam" id="PF00722">
    <property type="entry name" value="Glyco_hydro_16"/>
    <property type="match status" value="1"/>
</dbReference>
<dbReference type="InterPro" id="IPR013320">
    <property type="entry name" value="ConA-like_dom_sf"/>
</dbReference>
<feature type="domain" description="GH16" evidence="2">
    <location>
        <begin position="1"/>
        <end position="244"/>
    </location>
</feature>
<keyword evidence="4" id="KW-1185">Reference proteome</keyword>
<protein>
    <submittedName>
        <fullName evidence="3">Glycosyl hydrolases family 16</fullName>
    </submittedName>
</protein>
<dbReference type="CDD" id="cd00413">
    <property type="entry name" value="Glyco_hydrolase_16"/>
    <property type="match status" value="1"/>
</dbReference>
<dbReference type="EMBL" id="FNCH01000001">
    <property type="protein sequence ID" value="SDF76877.1"/>
    <property type="molecule type" value="Genomic_DNA"/>
</dbReference>
<gene>
    <name evidence="3" type="ORF">SAMN05421827_101478</name>
</gene>
<dbReference type="AlphaFoldDB" id="A0A1G7NSH0"/>
<proteinExistence type="inferred from homology"/>
<dbReference type="GO" id="GO:0004553">
    <property type="term" value="F:hydrolase activity, hydrolyzing O-glycosyl compounds"/>
    <property type="evidence" value="ECO:0007669"/>
    <property type="project" value="InterPro"/>
</dbReference>
<dbReference type="RefSeq" id="WP_244155577.1">
    <property type="nucleotide sequence ID" value="NZ_FNCH01000001.1"/>
</dbReference>
<name>A0A1G7NSH0_9SPHI</name>
<dbReference type="InterPro" id="IPR000757">
    <property type="entry name" value="Beta-glucanase-like"/>
</dbReference>
<sequence>MIVASTSFSQELFDNFSGEKLDRSIWKAANRKWGEHEAGISHGGVVPANVYLKDGKLVICGNGDLYTGAVKGHGQSQRVGGAISTRRRFGPGRYEICAKIVPKLGVLSAFWTFYYKNRDMNHEIDIEIPAIDSSGNYNLNWGTFASWKGLSAGDNGSINKYLGNITDGNFHIFRFDWFAATDGEPSKVNWYVDNKLLYTSSESIPDKPSHFWVGVWFPWWIGSADFETEFMFIDWVKISAISQMSGN</sequence>